<dbReference type="OrthoDB" id="341477at2759"/>
<keyword evidence="17" id="KW-1208">Phospholipid metabolism</keyword>
<evidence type="ECO:0000256" key="10">
    <source>
        <dbReference type="ARBA" id="ARBA00022695"/>
    </source>
</evidence>
<evidence type="ECO:0000256" key="2">
    <source>
        <dbReference type="ARBA" id="ARBA00004443"/>
    </source>
</evidence>
<evidence type="ECO:0000256" key="1">
    <source>
        <dbReference type="ARBA" id="ARBA00001946"/>
    </source>
</evidence>
<keyword evidence="16" id="KW-0594">Phospholipid biosynthesis</keyword>
<dbReference type="InterPro" id="IPR015222">
    <property type="entry name" value="Tam41"/>
</dbReference>
<keyword evidence="8" id="KW-0444">Lipid biosynthesis</keyword>
<keyword evidence="9" id="KW-0808">Transferase</keyword>
<keyword evidence="13" id="KW-0443">Lipid metabolism</keyword>
<evidence type="ECO:0000256" key="16">
    <source>
        <dbReference type="ARBA" id="ARBA00023209"/>
    </source>
</evidence>
<dbReference type="GO" id="GO:0005743">
    <property type="term" value="C:mitochondrial inner membrane"/>
    <property type="evidence" value="ECO:0007669"/>
    <property type="project" value="UniProtKB-SubCell"/>
</dbReference>
<evidence type="ECO:0000256" key="11">
    <source>
        <dbReference type="ARBA" id="ARBA00022792"/>
    </source>
</evidence>
<protein>
    <recommendedName>
        <fullName evidence="7">Phosphatidate cytidylyltransferase, mitochondrial</fullName>
        <ecNumber evidence="6">2.7.7.41</ecNumber>
    </recommendedName>
    <alternativeName>
        <fullName evidence="18">CDP-diacylglycerol synthase</fullName>
    </alternativeName>
</protein>
<evidence type="ECO:0000256" key="9">
    <source>
        <dbReference type="ARBA" id="ARBA00022679"/>
    </source>
</evidence>
<dbReference type="AlphaFoldDB" id="A0A9P6WK54"/>
<evidence type="ECO:0000256" key="14">
    <source>
        <dbReference type="ARBA" id="ARBA00023128"/>
    </source>
</evidence>
<dbReference type="Proteomes" id="UP000697127">
    <property type="component" value="Unassembled WGS sequence"/>
</dbReference>
<comment type="cofactor">
    <cofactor evidence="1">
        <name>Mg(2+)</name>
        <dbReference type="ChEBI" id="CHEBI:18420"/>
    </cofactor>
</comment>
<evidence type="ECO:0000256" key="8">
    <source>
        <dbReference type="ARBA" id="ARBA00022516"/>
    </source>
</evidence>
<dbReference type="GO" id="GO:0016024">
    <property type="term" value="P:CDP-diacylglycerol biosynthetic process"/>
    <property type="evidence" value="ECO:0007669"/>
    <property type="project" value="TreeGrafter"/>
</dbReference>
<reference evidence="19" key="1">
    <citation type="submission" date="2020-11" db="EMBL/GenBank/DDBJ databases">
        <title>Kefir isolates.</title>
        <authorList>
            <person name="Marcisauskas S."/>
            <person name="Kim Y."/>
            <person name="Blasche S."/>
        </authorList>
    </citation>
    <scope>NUCLEOTIDE SEQUENCE</scope>
    <source>
        <strain evidence="19">Olga-1</strain>
    </source>
</reference>
<dbReference type="GO" id="GO:0004605">
    <property type="term" value="F:phosphatidate cytidylyltransferase activity"/>
    <property type="evidence" value="ECO:0007669"/>
    <property type="project" value="UniProtKB-EC"/>
</dbReference>
<evidence type="ECO:0000256" key="7">
    <source>
        <dbReference type="ARBA" id="ARBA00018337"/>
    </source>
</evidence>
<proteinExistence type="inferred from homology"/>
<evidence type="ECO:0000256" key="15">
    <source>
        <dbReference type="ARBA" id="ARBA00023136"/>
    </source>
</evidence>
<keyword evidence="12" id="KW-0460">Magnesium</keyword>
<evidence type="ECO:0000256" key="5">
    <source>
        <dbReference type="ARBA" id="ARBA00005458"/>
    </source>
</evidence>
<dbReference type="EC" id="2.7.7.41" evidence="6"/>
<evidence type="ECO:0000256" key="6">
    <source>
        <dbReference type="ARBA" id="ARBA00012487"/>
    </source>
</evidence>
<evidence type="ECO:0000256" key="12">
    <source>
        <dbReference type="ARBA" id="ARBA00022842"/>
    </source>
</evidence>
<evidence type="ECO:0000313" key="19">
    <source>
        <dbReference type="EMBL" id="KAG0688659.1"/>
    </source>
</evidence>
<dbReference type="PIRSF" id="PIRSF028840">
    <property type="entry name" value="Mmp37"/>
    <property type="match status" value="1"/>
</dbReference>
<comment type="pathway">
    <text evidence="3">Phospholipid metabolism; CDP-diacylglycerol biosynthesis; CDP-diacylglycerol from sn-glycerol 3-phosphate: step 3/3.</text>
</comment>
<keyword evidence="11" id="KW-0999">Mitochondrion inner membrane</keyword>
<comment type="similarity">
    <text evidence="5">Belongs to the TAM41 family.</text>
</comment>
<evidence type="ECO:0000313" key="20">
    <source>
        <dbReference type="Proteomes" id="UP000697127"/>
    </source>
</evidence>
<evidence type="ECO:0000256" key="13">
    <source>
        <dbReference type="ARBA" id="ARBA00023098"/>
    </source>
</evidence>
<evidence type="ECO:0000256" key="17">
    <source>
        <dbReference type="ARBA" id="ARBA00023264"/>
    </source>
</evidence>
<name>A0A9P6WK54_9ASCO</name>
<sequence>MLRTEYKRLIQAAFLRRNICLSINSKFFIIKRLQSSKNTTSGIDKKEETADLIIDHENRNLQLKKITIVVKEEHTNEEKIVSNNDSISVLDKKLQELQSKPVDFHYYLRSLHKIQKDKLPYKFGINQMHNNVRENSAMDMVLNDIIKRFDSPVNYAFGYGSKVFSQGSNVDISNSQIDIICAVSNPIEWHRQNIISNGSDYSFMKYLGPSAINYVGNLGAGIYFNPFVDINIKGTPLELKYGITSVDTLVDDLTNWSTMYLSGRLHKPVAIVQNSPQLLFLNQYNLANAVKLSLLLLNKQQIKESELYLTIAGLSYMGDPRLKVQGENPDKVKNIVENQFQLFKALYKPFLENYFPELIQSVGDNGTIFTDAIYNINLSEEQISNIIIELPRKFRSRIFNLMKATYGNELSKDQLARDMIINPSLSISTTKNTEAKIVSYNDLRSLNALSTSELLSDIPREDWEYLPTEYKVKNSPFVKSITSFLKENPQNMQFILSKTVENTVSSSALVQSVKGILTAGLVRSYKYALAKRKKYLQAQAKNQK</sequence>
<comment type="caution">
    <text evidence="19">The sequence shown here is derived from an EMBL/GenBank/DDBJ whole genome shotgun (WGS) entry which is preliminary data.</text>
</comment>
<dbReference type="GO" id="GO:0032049">
    <property type="term" value="P:cardiolipin biosynthetic process"/>
    <property type="evidence" value="ECO:0007669"/>
    <property type="project" value="InterPro"/>
</dbReference>
<evidence type="ECO:0000256" key="4">
    <source>
        <dbReference type="ARBA" id="ARBA00005189"/>
    </source>
</evidence>
<evidence type="ECO:0000256" key="18">
    <source>
        <dbReference type="ARBA" id="ARBA00029893"/>
    </source>
</evidence>
<dbReference type="EMBL" id="PUHW01000133">
    <property type="protein sequence ID" value="KAG0688659.1"/>
    <property type="molecule type" value="Genomic_DNA"/>
</dbReference>
<evidence type="ECO:0000256" key="3">
    <source>
        <dbReference type="ARBA" id="ARBA00005119"/>
    </source>
</evidence>
<accession>A0A9P6WK54</accession>
<organism evidence="19 20">
    <name type="scientific">Pichia californica</name>
    <dbReference type="NCBI Taxonomy" id="460514"/>
    <lineage>
        <taxon>Eukaryota</taxon>
        <taxon>Fungi</taxon>
        <taxon>Dikarya</taxon>
        <taxon>Ascomycota</taxon>
        <taxon>Saccharomycotina</taxon>
        <taxon>Pichiomycetes</taxon>
        <taxon>Pichiales</taxon>
        <taxon>Pichiaceae</taxon>
        <taxon>Pichia</taxon>
    </lineage>
</organism>
<dbReference type="Pfam" id="PF09139">
    <property type="entry name" value="Tam41_Mmp37"/>
    <property type="match status" value="1"/>
</dbReference>
<keyword evidence="20" id="KW-1185">Reference proteome</keyword>
<keyword evidence="10" id="KW-0548">Nucleotidyltransferase</keyword>
<comment type="subcellular location">
    <subcellularLocation>
        <location evidence="2">Mitochondrion inner membrane</location>
        <topology evidence="2">Peripheral membrane protein</topology>
        <orientation evidence="2">Matrix side</orientation>
    </subcellularLocation>
</comment>
<comment type="pathway">
    <text evidence="4">Lipid metabolism.</text>
</comment>
<keyword evidence="14" id="KW-0496">Mitochondrion</keyword>
<dbReference type="PANTHER" id="PTHR13619">
    <property type="entry name" value="PHOSPHATIDATE CYTIDYLYLTRANSFERASE, MITOCHONDRIAL"/>
    <property type="match status" value="1"/>
</dbReference>
<keyword evidence="15" id="KW-0472">Membrane</keyword>
<dbReference type="PANTHER" id="PTHR13619:SF0">
    <property type="entry name" value="PHOSPHATIDATE CYTIDYLYLTRANSFERASE, MITOCHONDRIAL"/>
    <property type="match status" value="1"/>
</dbReference>
<gene>
    <name evidence="19" type="primary">TAM41</name>
    <name evidence="19" type="ORF">C6P40_000697</name>
</gene>